<dbReference type="PANTHER" id="PTHR34681">
    <property type="entry name" value="UVEAL AUTOANTIGEN WITH COILED-COIL/ANKYRIN"/>
    <property type="match status" value="1"/>
</dbReference>
<reference evidence="3" key="1">
    <citation type="journal article" date="2023" name="Proc. Natl. Acad. Sci. U.S.A.">
        <title>Genomic and structural basis for evolution of tropane alkaloid biosynthesis.</title>
        <authorList>
            <person name="Wanga Y.-J."/>
            <person name="Taina T."/>
            <person name="Yua J.-Y."/>
            <person name="Lia J."/>
            <person name="Xua B."/>
            <person name="Chenc J."/>
            <person name="D'Auriad J.C."/>
            <person name="Huanga J.-P."/>
            <person name="Huanga S.-X."/>
        </authorList>
    </citation>
    <scope>NUCLEOTIDE SEQUENCE [LARGE SCALE GENOMIC DNA]</scope>
    <source>
        <strain evidence="3">cv. KIB-2019</strain>
    </source>
</reference>
<sequence length="146" mass="16533">MANSHSTPPVPASSTSPLSTRKENVTSASSKIAELTESRQELLNRIQSLKTDLQSWRYKLDGQVKVYRDELSELKKSLNVEVDQLRSEFQELKTTLQQQQEDVTTSLRNLGLQDAPEETEEIEDVKPDNNEENAQDLPKDCGKDTE</sequence>
<feature type="compositionally biased region" description="Low complexity" evidence="1">
    <location>
        <begin position="1"/>
        <end position="19"/>
    </location>
</feature>
<dbReference type="Proteomes" id="UP001152561">
    <property type="component" value="Unassembled WGS sequence"/>
</dbReference>
<organism evidence="2 3">
    <name type="scientific">Anisodus acutangulus</name>
    <dbReference type="NCBI Taxonomy" id="402998"/>
    <lineage>
        <taxon>Eukaryota</taxon>
        <taxon>Viridiplantae</taxon>
        <taxon>Streptophyta</taxon>
        <taxon>Embryophyta</taxon>
        <taxon>Tracheophyta</taxon>
        <taxon>Spermatophyta</taxon>
        <taxon>Magnoliopsida</taxon>
        <taxon>eudicotyledons</taxon>
        <taxon>Gunneridae</taxon>
        <taxon>Pentapetalae</taxon>
        <taxon>asterids</taxon>
        <taxon>lamiids</taxon>
        <taxon>Solanales</taxon>
        <taxon>Solanaceae</taxon>
        <taxon>Solanoideae</taxon>
        <taxon>Hyoscyameae</taxon>
        <taxon>Anisodus</taxon>
    </lineage>
</organism>
<name>A0A9Q1N4Q6_9SOLA</name>
<feature type="compositionally biased region" description="Basic and acidic residues" evidence="1">
    <location>
        <begin position="137"/>
        <end position="146"/>
    </location>
</feature>
<evidence type="ECO:0000256" key="1">
    <source>
        <dbReference type="SAM" id="MobiDB-lite"/>
    </source>
</evidence>
<dbReference type="AlphaFoldDB" id="A0A9Q1N4Q6"/>
<dbReference type="PANTHER" id="PTHR34681:SF2">
    <property type="entry name" value="UVEAL AUTOANTIGEN WITH COILED-COIL_ANKYRIN"/>
    <property type="match status" value="1"/>
</dbReference>
<dbReference type="Gene3D" id="1.20.58.130">
    <property type="match status" value="1"/>
</dbReference>
<protein>
    <recommendedName>
        <fullName evidence="4">CAP-Gly domain-containing linker protein 1</fullName>
    </recommendedName>
</protein>
<proteinExistence type="predicted"/>
<accession>A0A9Q1N4Q6</accession>
<feature type="region of interest" description="Disordered" evidence="1">
    <location>
        <begin position="1"/>
        <end position="32"/>
    </location>
</feature>
<feature type="region of interest" description="Disordered" evidence="1">
    <location>
        <begin position="108"/>
        <end position="146"/>
    </location>
</feature>
<comment type="caution">
    <text evidence="2">The sequence shown here is derived from an EMBL/GenBank/DDBJ whole genome shotgun (WGS) entry which is preliminary data.</text>
</comment>
<dbReference type="SUPFAM" id="SSF75704">
    <property type="entry name" value="Mitotic arrest deficient-like 1, Mad1"/>
    <property type="match status" value="1"/>
</dbReference>
<keyword evidence="3" id="KW-1185">Reference proteome</keyword>
<gene>
    <name evidence="2" type="ORF">K7X08_010379</name>
</gene>
<evidence type="ECO:0000313" key="3">
    <source>
        <dbReference type="Proteomes" id="UP001152561"/>
    </source>
</evidence>
<dbReference type="OrthoDB" id="1876167at2759"/>
<evidence type="ECO:0008006" key="4">
    <source>
        <dbReference type="Google" id="ProtNLM"/>
    </source>
</evidence>
<evidence type="ECO:0000313" key="2">
    <source>
        <dbReference type="EMBL" id="KAJ8573868.1"/>
    </source>
</evidence>
<dbReference type="EMBL" id="JAJAGQ010000001">
    <property type="protein sequence ID" value="KAJ8573868.1"/>
    <property type="molecule type" value="Genomic_DNA"/>
</dbReference>